<comment type="caution">
    <text evidence="1">The sequence shown here is derived from an EMBL/GenBank/DDBJ whole genome shotgun (WGS) entry which is preliminary data.</text>
</comment>
<dbReference type="AlphaFoldDB" id="A0A1Q8VUT5"/>
<accession>A0A1Q8VUT5</accession>
<organism evidence="1 2">
    <name type="scientific">Actinomyces oris</name>
    <dbReference type="NCBI Taxonomy" id="544580"/>
    <lineage>
        <taxon>Bacteria</taxon>
        <taxon>Bacillati</taxon>
        <taxon>Actinomycetota</taxon>
        <taxon>Actinomycetes</taxon>
        <taxon>Actinomycetales</taxon>
        <taxon>Actinomycetaceae</taxon>
        <taxon>Actinomyces</taxon>
    </lineage>
</organism>
<proteinExistence type="predicted"/>
<dbReference type="EMBL" id="MSKI01000083">
    <property type="protein sequence ID" value="OLO51835.1"/>
    <property type="molecule type" value="Genomic_DNA"/>
</dbReference>
<protein>
    <submittedName>
        <fullName evidence="1">Uncharacterized protein</fullName>
    </submittedName>
</protein>
<name>A0A1Q8VUT5_9ACTO</name>
<dbReference type="Proteomes" id="UP000186855">
    <property type="component" value="Unassembled WGS sequence"/>
</dbReference>
<evidence type="ECO:0000313" key="2">
    <source>
        <dbReference type="Proteomes" id="UP000186855"/>
    </source>
</evidence>
<sequence length="98" mass="10631">MLTVEAHNRGRAKLRMSVQAGMMEPASLRHLLPERLCVLAGEGGLGKEVRAVSKPKGRRAHVRKGKVTARKVSDILNSIARLVRAVGVLVDALSKWIG</sequence>
<gene>
    <name evidence="1" type="ORF">BKH30_07975</name>
</gene>
<evidence type="ECO:0000313" key="1">
    <source>
        <dbReference type="EMBL" id="OLO51835.1"/>
    </source>
</evidence>
<reference evidence="1 2" key="1">
    <citation type="submission" date="2016-12" db="EMBL/GenBank/DDBJ databases">
        <title>Genomic comparison of strains in the 'Actinomyces naeslundii' group.</title>
        <authorList>
            <person name="Mughal S.R."/>
            <person name="Do T."/>
            <person name="Gilbert S.C."/>
            <person name="Witherden E.A."/>
            <person name="Didelot X."/>
            <person name="Beighton D."/>
        </authorList>
    </citation>
    <scope>NUCLEOTIDE SEQUENCE [LARGE SCALE GENOMIC DNA]</scope>
    <source>
        <strain evidence="1 2">S24V</strain>
    </source>
</reference>